<protein>
    <submittedName>
        <fullName evidence="3">Malonyl-CoA decarboxylase</fullName>
        <ecNumber evidence="3">4.1.1.9</ecNumber>
    </submittedName>
</protein>
<dbReference type="GO" id="GO:0050080">
    <property type="term" value="F:malonyl-CoA decarboxylase activity"/>
    <property type="evidence" value="ECO:0007669"/>
    <property type="project" value="UniProtKB-EC"/>
</dbReference>
<dbReference type="InterPro" id="IPR035372">
    <property type="entry name" value="MCD_N"/>
</dbReference>
<dbReference type="GO" id="GO:0006633">
    <property type="term" value="P:fatty acid biosynthetic process"/>
    <property type="evidence" value="ECO:0007669"/>
    <property type="project" value="InterPro"/>
</dbReference>
<dbReference type="Gene3D" id="1.20.140.90">
    <property type="entry name" value="Malonyl-CoA decarboxylase, oligemerization domain"/>
    <property type="match status" value="1"/>
</dbReference>
<organism evidence="3 4">
    <name type="scientific">Sphingosinicella soli</name>
    <dbReference type="NCBI Taxonomy" id="333708"/>
    <lineage>
        <taxon>Bacteria</taxon>
        <taxon>Pseudomonadati</taxon>
        <taxon>Pseudomonadota</taxon>
        <taxon>Alphaproteobacteria</taxon>
        <taxon>Sphingomonadales</taxon>
        <taxon>Sphingosinicellaceae</taxon>
        <taxon>Sphingosinicella</taxon>
    </lineage>
</organism>
<dbReference type="Gene3D" id="3.40.630.150">
    <property type="entry name" value="Malonyl-CoA decarboxylase, catalytic domain"/>
    <property type="match status" value="1"/>
</dbReference>
<sequence length="407" mass="45633">MHLPDFQALLKRSLSPASPSAIALTRQLARGSGDAAGPHVANALAAELSGLDDGRLGEYFAVVANELRAEWQTVIHQLNLAERGTALLVDLRRRLLALAKSRPELAQLERELQKILTSWFNGGFLTLRRIDWDSPASLLERLMKYEAVHPITSWPNMRRRLAADRRCFGFFHPALPDEPLIFVQVALTREISPCISAILEAPVAEDQAPTTAIFYSISNCQRGLNGIPFGNLLIKRVVTALHKELPSLTTFSTLSPIPGFRRWLERSGEEKTGLSDGDKALLEMPRWWDSPESFKALELPLRRAAARYLTCASEGRAADPVAHFHLSNGARVERINWGANLSDSGLEESYGQMVNYRYRLDRIEKSQEDYRLGRIARTRSINSLLRTPMRMPFFGSDVQSRRSVAHG</sequence>
<evidence type="ECO:0000259" key="1">
    <source>
        <dbReference type="Pfam" id="PF05292"/>
    </source>
</evidence>
<dbReference type="InterPro" id="IPR042303">
    <property type="entry name" value="Malonyl_CoA_deC_C_sf"/>
</dbReference>
<evidence type="ECO:0000313" key="3">
    <source>
        <dbReference type="EMBL" id="MBB4633361.1"/>
    </source>
</evidence>
<dbReference type="InterPro" id="IPR038351">
    <property type="entry name" value="MCD_N_sf"/>
</dbReference>
<dbReference type="Pfam" id="PF05292">
    <property type="entry name" value="MCD"/>
    <property type="match status" value="1"/>
</dbReference>
<reference evidence="3 4" key="1">
    <citation type="submission" date="2020-08" db="EMBL/GenBank/DDBJ databases">
        <title>Genomic Encyclopedia of Type Strains, Phase IV (KMG-IV): sequencing the most valuable type-strain genomes for metagenomic binning, comparative biology and taxonomic classification.</title>
        <authorList>
            <person name="Goeker M."/>
        </authorList>
    </citation>
    <scope>NUCLEOTIDE SEQUENCE [LARGE SCALE GENOMIC DNA]</scope>
    <source>
        <strain evidence="3 4">DSM 17328</strain>
    </source>
</reference>
<evidence type="ECO:0000259" key="2">
    <source>
        <dbReference type="Pfam" id="PF17408"/>
    </source>
</evidence>
<dbReference type="EC" id="4.1.1.9" evidence="3"/>
<dbReference type="Pfam" id="PF17408">
    <property type="entry name" value="MCD_N"/>
    <property type="match status" value="1"/>
</dbReference>
<comment type="caution">
    <text evidence="3">The sequence shown here is derived from an EMBL/GenBank/DDBJ whole genome shotgun (WGS) entry which is preliminary data.</text>
</comment>
<dbReference type="InterPro" id="IPR038917">
    <property type="entry name" value="Malonyl_CoA_deC"/>
</dbReference>
<proteinExistence type="predicted"/>
<dbReference type="AlphaFoldDB" id="A0A7W7B3M8"/>
<name>A0A7W7B3M8_9SPHN</name>
<keyword evidence="4" id="KW-1185">Reference proteome</keyword>
<accession>A0A7W7B3M8</accession>
<dbReference type="EMBL" id="JACHNZ010000041">
    <property type="protein sequence ID" value="MBB4633361.1"/>
    <property type="molecule type" value="Genomic_DNA"/>
</dbReference>
<gene>
    <name evidence="3" type="ORF">GGQ98_002998</name>
</gene>
<dbReference type="InterPro" id="IPR007956">
    <property type="entry name" value="Malonyl_CoA_deC_C"/>
</dbReference>
<dbReference type="PANTHER" id="PTHR28641">
    <property type="match status" value="1"/>
</dbReference>
<evidence type="ECO:0000313" key="4">
    <source>
        <dbReference type="Proteomes" id="UP000566324"/>
    </source>
</evidence>
<dbReference type="Proteomes" id="UP000566324">
    <property type="component" value="Unassembled WGS sequence"/>
</dbReference>
<keyword evidence="3" id="KW-0456">Lyase</keyword>
<dbReference type="PANTHER" id="PTHR28641:SF1">
    <property type="entry name" value="MALONYL-COA DECARBOXYLASE, MITOCHONDRIAL"/>
    <property type="match status" value="1"/>
</dbReference>
<dbReference type="RefSeq" id="WP_184070902.1">
    <property type="nucleotide sequence ID" value="NZ_JACHNZ010000041.1"/>
</dbReference>
<feature type="domain" description="Malonyl-CoA decarboxylase N-terminal" evidence="2">
    <location>
        <begin position="63"/>
        <end position="120"/>
    </location>
</feature>
<feature type="domain" description="Malonyl-CoA decarboxylase C-terminal" evidence="1">
    <location>
        <begin position="123"/>
        <end position="358"/>
    </location>
</feature>